<proteinExistence type="predicted"/>
<dbReference type="EMBL" id="JACNJH010000245">
    <property type="protein sequence ID" value="MBC8363012.1"/>
    <property type="molecule type" value="Genomic_DNA"/>
</dbReference>
<name>A0A8J6NVI4_9BACT</name>
<comment type="caution">
    <text evidence="1">The sequence shown here is derived from an EMBL/GenBank/DDBJ whole genome shotgun (WGS) entry which is preliminary data.</text>
</comment>
<dbReference type="SUPFAM" id="SSF64182">
    <property type="entry name" value="DHH phosphoesterases"/>
    <property type="match status" value="1"/>
</dbReference>
<dbReference type="InterPro" id="IPR038763">
    <property type="entry name" value="DHH_sf"/>
</dbReference>
<accession>A0A8J6NVI4</accession>
<evidence type="ECO:0000313" key="2">
    <source>
        <dbReference type="Proteomes" id="UP000603434"/>
    </source>
</evidence>
<dbReference type="AlphaFoldDB" id="A0A8J6NVI4"/>
<evidence type="ECO:0000313" key="1">
    <source>
        <dbReference type="EMBL" id="MBC8363012.1"/>
    </source>
</evidence>
<gene>
    <name evidence="1" type="ORF">H8E23_16630</name>
</gene>
<organism evidence="1 2">
    <name type="scientific">Candidatus Desulfatibia profunda</name>
    <dbReference type="NCBI Taxonomy" id="2841695"/>
    <lineage>
        <taxon>Bacteria</taxon>
        <taxon>Pseudomonadati</taxon>
        <taxon>Thermodesulfobacteriota</taxon>
        <taxon>Desulfobacteria</taxon>
        <taxon>Desulfobacterales</taxon>
        <taxon>Desulfobacterales incertae sedis</taxon>
        <taxon>Candidatus Desulfatibia</taxon>
    </lineage>
</organism>
<dbReference type="Proteomes" id="UP000603434">
    <property type="component" value="Unassembled WGS sequence"/>
</dbReference>
<reference evidence="1 2" key="1">
    <citation type="submission" date="2020-08" db="EMBL/GenBank/DDBJ databases">
        <title>Bridging the membrane lipid divide: bacteria of the FCB group superphylum have the potential to synthesize archaeal ether lipids.</title>
        <authorList>
            <person name="Villanueva L."/>
            <person name="Von Meijenfeldt F.A.B."/>
            <person name="Westbye A.B."/>
            <person name="Yadav S."/>
            <person name="Hopmans E.C."/>
            <person name="Dutilh B.E."/>
            <person name="Sinninghe Damste J.S."/>
        </authorList>
    </citation>
    <scope>NUCLEOTIDE SEQUENCE [LARGE SCALE GENOMIC DNA]</scope>
    <source>
        <strain evidence="1">NIOZ-UU30</strain>
    </source>
</reference>
<protein>
    <submittedName>
        <fullName evidence="1">Exopolyphosphatase</fullName>
    </submittedName>
</protein>
<sequence length="298" mass="34443">MRIVTRPDFDGVVCAALLYEAEKITKPVKWAQPNDMQSGLVDVQKGDIIANLPYDERCALWFDHHYTNRVHKPFKGMFKLAPSAASIIYEYYKDKFRRDYSELIKKTDKIDSADLSVDEVLHPEKHPYLLLSMTIFGHAETDESYWNRLVELLRKFPIDKVLDDPDVKERCRTVVEQNKQYQGYLKKHTRLMQHVCVTDFRSLDNVPEGNRFLVYALFPEAVVSAKIRFEDEGREKVAVSVGHNIFNRNCNVNVGLMLSKFEGGGHREAGSCRFHVSKANAYIPEIIEILLENEVSEK</sequence>